<keyword evidence="3" id="KW-1185">Reference proteome</keyword>
<dbReference type="Pfam" id="PF24514">
    <property type="entry name" value="SpaA_4"/>
    <property type="match status" value="1"/>
</dbReference>
<reference evidence="2 3" key="1">
    <citation type="submission" date="2024-02" db="EMBL/GenBank/DDBJ databases">
        <title>Microbulbifer aestuariivivens NBRC 112533.</title>
        <authorList>
            <person name="Ichikawa N."/>
            <person name="Katano-Makiyama Y."/>
            <person name="Hidaka K."/>
        </authorList>
    </citation>
    <scope>NUCLEOTIDE SEQUENCE [LARGE SCALE GENOMIC DNA]</scope>
    <source>
        <strain evidence="2 3">NBRC 112533</strain>
    </source>
</reference>
<dbReference type="Gene3D" id="2.60.40.1140">
    <property type="entry name" value="Collagen-binding surface protein Cna, B-type domain"/>
    <property type="match status" value="1"/>
</dbReference>
<dbReference type="EMBL" id="BAABRT010000004">
    <property type="protein sequence ID" value="GAA5524221.1"/>
    <property type="molecule type" value="Genomic_DNA"/>
</dbReference>
<name>A0ABP9WLZ2_9GAMM</name>
<feature type="domain" description="SpaA-like prealbumin fold" evidence="1">
    <location>
        <begin position="363"/>
        <end position="468"/>
    </location>
</feature>
<accession>A0ABP9WLZ2</accession>
<dbReference type="Proteomes" id="UP001408594">
    <property type="component" value="Unassembled WGS sequence"/>
</dbReference>
<gene>
    <name evidence="2" type="ORF">Maes01_00775</name>
</gene>
<comment type="caution">
    <text evidence="2">The sequence shown here is derived from an EMBL/GenBank/DDBJ whole genome shotgun (WGS) entry which is preliminary data.</text>
</comment>
<evidence type="ECO:0000259" key="1">
    <source>
        <dbReference type="Pfam" id="PF24514"/>
    </source>
</evidence>
<dbReference type="InterPro" id="IPR055371">
    <property type="entry name" value="SpaA_PFL_dom_4"/>
</dbReference>
<evidence type="ECO:0000313" key="3">
    <source>
        <dbReference type="Proteomes" id="UP001408594"/>
    </source>
</evidence>
<sequence>MMLAKTKLARTSLARIKLAVMTQRSIDVCRWAGLTLLALLALPSLAQTAPTGTPAWKDQTCLAQRISSPNCTAKEFTVSPSFSAEPGTPPFCEAGAEFEFVVDVRLYDSNADRYNIGLFVGQEGNDPQATVSGNSCSVATFPTAPAPWFSADNNACGDFYNGGDDTIRVTEIKVVCQGDGSTGALQVPYVLTYEQKSGGQCSSPADVVPGGKSKCQGDNALVDGVVPVSAGAHIDITKETQPGGEGQLFTYTASGPAGSKVIVRNADGSFTSDLNSATGQATFTLSDGQTARAYITALPSAQTLTVVEEKAPGWDAPALISCSAQRGAPPTTIDSANRTVSAQLDESNSAAACTFINRKLPTLTVNKVSNGDTGSFSFTAGNGWGGETLTTTTPGSAVSSPTRPLANFAVPTELVEQIQPGWRLADISCSGLGSGGSAAVDLASGKVTLDAAAVNEPGADIDCTFTNVRQRTLTVTKNLIPLYPPYPDSGFFRSLRWRESSDQSLSTQQEREALYDHWDENRPECPDGSNNCLFFGPYVRALEPWPAGDNALFIMSANGTDSAAGGDGTSVSTLVDVGSNPSIAEKAGTGTALENYDASYRCDTSPETTGTGSSASLTMPNADVACVFTNTRRSATLTLSKTWVNAPNGVTATVTSNGFINDTTTGAVEANGNNTVTGAPVRVYAGESATFTETYSVGDPAKYKLTLDCSGTSGVSGNSLTIGGSDTAISCTATNSLKLPELSVVKQAQVEWDPINNSNNPKAIPQSYSRYTIRLSNAGEGEVDADSLVVTDALPAAVELYVGDLNGAGQGPVAFTDGSPSSALSWQFIALDSDSDGLEFSRDGTDWSYVPTPGADGFDASVRHIRMRPSGSMAPASGDNASWAEFAFRVRIQ</sequence>
<organism evidence="2 3">
    <name type="scientific">Microbulbifer aestuariivivens</name>
    <dbReference type="NCBI Taxonomy" id="1908308"/>
    <lineage>
        <taxon>Bacteria</taxon>
        <taxon>Pseudomonadati</taxon>
        <taxon>Pseudomonadota</taxon>
        <taxon>Gammaproteobacteria</taxon>
        <taxon>Cellvibrionales</taxon>
        <taxon>Microbulbiferaceae</taxon>
        <taxon>Microbulbifer</taxon>
    </lineage>
</organism>
<protein>
    <recommendedName>
        <fullName evidence="1">SpaA-like prealbumin fold domain-containing protein</fullName>
    </recommendedName>
</protein>
<proteinExistence type="predicted"/>
<evidence type="ECO:0000313" key="2">
    <source>
        <dbReference type="EMBL" id="GAA5524221.1"/>
    </source>
</evidence>